<gene>
    <name evidence="6" type="ordered locus">Cwoe_1263</name>
</gene>
<dbReference type="eggNOG" id="COG1879">
    <property type="taxonomic scope" value="Bacteria"/>
</dbReference>
<feature type="region of interest" description="Disordered" evidence="3">
    <location>
        <begin position="27"/>
        <end position="55"/>
    </location>
</feature>
<dbReference type="Pfam" id="PF13407">
    <property type="entry name" value="Peripla_BP_4"/>
    <property type="match status" value="1"/>
</dbReference>
<dbReference type="GO" id="GO:0030246">
    <property type="term" value="F:carbohydrate binding"/>
    <property type="evidence" value="ECO:0007669"/>
    <property type="project" value="TreeGrafter"/>
</dbReference>
<dbReference type="HOGENOM" id="CLU_777810_0_0_11"/>
<keyword evidence="6" id="KW-0762">Sugar transport</keyword>
<evidence type="ECO:0000313" key="6">
    <source>
        <dbReference type="EMBL" id="ADB49692.1"/>
    </source>
</evidence>
<dbReference type="GO" id="GO:0030288">
    <property type="term" value="C:outer membrane-bounded periplasmic space"/>
    <property type="evidence" value="ECO:0007669"/>
    <property type="project" value="TreeGrafter"/>
</dbReference>
<proteinExistence type="inferred from homology"/>
<evidence type="ECO:0000256" key="2">
    <source>
        <dbReference type="ARBA" id="ARBA00007639"/>
    </source>
</evidence>
<sequence precursor="true">MSRPTLVTPALLISAALAFAACGSSDSSSKSGSKDTGIAAAEGTQPVAGRPMPVDNPDKQPVRIAIISAPPQIAEFFKAVTAGALRADDVLTAHGGSVDYVNVTDFTVGGINSAVRTAISQGYDAIAVSMLSSGNCAPLKEATAKGIKVASLAGNAECAESSGALFFHGEDSLKAWAGVGKTMVDATGGQECKVGIITGSFSVEAHEQRRNGFIDGLEGSNVSPVSKGVEGGVDPAKTQAATRDYVSANPDLCGIAVLVNDNGAAAAALTPEQAKKIKVISADLTTGIEKQIGNGKQYASFTQDPFGESYDTAIWLYNAVITGKGPEGGFFQPVEGVLVTKDNLEAAVEAQSNGER</sequence>
<dbReference type="InterPro" id="IPR050555">
    <property type="entry name" value="Bact_Solute-Bind_Prot2"/>
</dbReference>
<dbReference type="EMBL" id="CP001854">
    <property type="protein sequence ID" value="ADB49692.1"/>
    <property type="molecule type" value="Genomic_DNA"/>
</dbReference>
<protein>
    <submittedName>
        <fullName evidence="6">ABC-type sugar transport system periplasmic component-like protein</fullName>
    </submittedName>
</protein>
<dbReference type="KEGG" id="cwo:Cwoe_1263"/>
<dbReference type="OrthoDB" id="1957427at2"/>
<dbReference type="PROSITE" id="PS51257">
    <property type="entry name" value="PROKAR_LIPOPROTEIN"/>
    <property type="match status" value="1"/>
</dbReference>
<dbReference type="InterPro" id="IPR025997">
    <property type="entry name" value="SBP_2_dom"/>
</dbReference>
<dbReference type="PANTHER" id="PTHR30036">
    <property type="entry name" value="D-XYLOSE-BINDING PERIPLASMIC PROTEIN"/>
    <property type="match status" value="1"/>
</dbReference>
<evidence type="ECO:0000256" key="4">
    <source>
        <dbReference type="SAM" id="SignalP"/>
    </source>
</evidence>
<evidence type="ECO:0000313" key="7">
    <source>
        <dbReference type="Proteomes" id="UP000008229"/>
    </source>
</evidence>
<comment type="similarity">
    <text evidence="2">Belongs to the bacterial solute-binding protein 2 family.</text>
</comment>
<dbReference type="RefSeq" id="WP_012932743.1">
    <property type="nucleotide sequence ID" value="NC_013739.1"/>
</dbReference>
<dbReference type="SUPFAM" id="SSF53822">
    <property type="entry name" value="Periplasmic binding protein-like I"/>
    <property type="match status" value="1"/>
</dbReference>
<feature type="signal peptide" evidence="4">
    <location>
        <begin position="1"/>
        <end position="20"/>
    </location>
</feature>
<organism evidence="6 7">
    <name type="scientific">Conexibacter woesei (strain DSM 14684 / CCUG 47730 / CIP 108061 / JCM 11494 / NBRC 100937 / ID131577)</name>
    <dbReference type="NCBI Taxonomy" id="469383"/>
    <lineage>
        <taxon>Bacteria</taxon>
        <taxon>Bacillati</taxon>
        <taxon>Actinomycetota</taxon>
        <taxon>Thermoleophilia</taxon>
        <taxon>Solirubrobacterales</taxon>
        <taxon>Conexibacteraceae</taxon>
        <taxon>Conexibacter</taxon>
    </lineage>
</organism>
<accession>D3FEL8</accession>
<feature type="chain" id="PRO_5003043708" evidence="4">
    <location>
        <begin position="21"/>
        <end position="356"/>
    </location>
</feature>
<evidence type="ECO:0000259" key="5">
    <source>
        <dbReference type="Pfam" id="PF13407"/>
    </source>
</evidence>
<name>D3FEL8_CONWI</name>
<evidence type="ECO:0000256" key="1">
    <source>
        <dbReference type="ARBA" id="ARBA00004196"/>
    </source>
</evidence>
<reference evidence="7" key="2">
    <citation type="submission" date="2010-01" db="EMBL/GenBank/DDBJ databases">
        <title>The complete genome of Conexibacter woesei DSM 14684.</title>
        <authorList>
            <consortium name="US DOE Joint Genome Institute (JGI-PGF)"/>
            <person name="Lucas S."/>
            <person name="Copeland A."/>
            <person name="Lapidus A."/>
            <person name="Glavina del Rio T."/>
            <person name="Dalin E."/>
            <person name="Tice H."/>
            <person name="Bruce D."/>
            <person name="Goodwin L."/>
            <person name="Pitluck S."/>
            <person name="Kyrpides N."/>
            <person name="Mavromatis K."/>
            <person name="Ivanova N."/>
            <person name="Mikhailova N."/>
            <person name="Chertkov O."/>
            <person name="Brettin T."/>
            <person name="Detter J.C."/>
            <person name="Han C."/>
            <person name="Larimer F."/>
            <person name="Land M."/>
            <person name="Hauser L."/>
            <person name="Markowitz V."/>
            <person name="Cheng J.-F."/>
            <person name="Hugenholtz P."/>
            <person name="Woyke T."/>
            <person name="Wu D."/>
            <person name="Pukall R."/>
            <person name="Steenblock K."/>
            <person name="Schneider S."/>
            <person name="Klenk H.-P."/>
            <person name="Eisen J.A."/>
        </authorList>
    </citation>
    <scope>NUCLEOTIDE SEQUENCE [LARGE SCALE GENOMIC DNA]</scope>
    <source>
        <strain evidence="7">DSM 14684 / CIP 108061 / JCM 11494 / NBRC 100937 / ID131577</strain>
    </source>
</reference>
<dbReference type="Proteomes" id="UP000008229">
    <property type="component" value="Chromosome"/>
</dbReference>
<dbReference type="InterPro" id="IPR028082">
    <property type="entry name" value="Peripla_BP_I"/>
</dbReference>
<keyword evidence="4" id="KW-0732">Signal</keyword>
<reference evidence="6 7" key="1">
    <citation type="journal article" date="2010" name="Stand. Genomic Sci.">
        <title>Complete genome sequence of Conexibacter woesei type strain (ID131577).</title>
        <authorList>
            <person name="Pukall R."/>
            <person name="Lapidus A."/>
            <person name="Glavina Del Rio T."/>
            <person name="Copeland A."/>
            <person name="Tice H."/>
            <person name="Cheng J.-F."/>
            <person name="Lucas S."/>
            <person name="Chen F."/>
            <person name="Nolan M."/>
            <person name="Bruce D."/>
            <person name="Goodwin L."/>
            <person name="Pitluck S."/>
            <person name="Mavromatis K."/>
            <person name="Ivanova N."/>
            <person name="Ovchinnikova G."/>
            <person name="Pati A."/>
            <person name="Chen A."/>
            <person name="Palaniappan K."/>
            <person name="Land M."/>
            <person name="Hauser L."/>
            <person name="Chang Y.-J."/>
            <person name="Jeffries C.D."/>
            <person name="Chain P."/>
            <person name="Meincke L."/>
            <person name="Sims D."/>
            <person name="Brettin T."/>
            <person name="Detter J.C."/>
            <person name="Rohde M."/>
            <person name="Goeker M."/>
            <person name="Bristow J."/>
            <person name="Eisen J.A."/>
            <person name="Markowitz V."/>
            <person name="Kyrpides N.C."/>
            <person name="Klenk H.-P."/>
            <person name="Hugenholtz P."/>
        </authorList>
    </citation>
    <scope>NUCLEOTIDE SEQUENCE [LARGE SCALE GENOMIC DNA]</scope>
    <source>
        <strain evidence="7">DSM 14684 / CIP 108061 / JCM 11494 / NBRC 100937 / ID131577</strain>
    </source>
</reference>
<dbReference type="AlphaFoldDB" id="D3FEL8"/>
<comment type="subcellular location">
    <subcellularLocation>
        <location evidence="1">Cell envelope</location>
    </subcellularLocation>
</comment>
<feature type="domain" description="Periplasmic binding protein" evidence="5">
    <location>
        <begin position="76"/>
        <end position="324"/>
    </location>
</feature>
<dbReference type="STRING" id="469383.Cwoe_1263"/>
<dbReference type="PANTHER" id="PTHR30036:SF7">
    <property type="entry name" value="ABC TRANSPORTER PERIPLASMIC-BINDING PROTEIN YPHF"/>
    <property type="match status" value="1"/>
</dbReference>
<keyword evidence="6" id="KW-0813">Transport</keyword>
<keyword evidence="7" id="KW-1185">Reference proteome</keyword>
<dbReference type="Gene3D" id="3.40.50.2300">
    <property type="match status" value="2"/>
</dbReference>
<dbReference type="CDD" id="cd01536">
    <property type="entry name" value="PBP1_ABC_sugar_binding-like"/>
    <property type="match status" value="1"/>
</dbReference>
<evidence type="ECO:0000256" key="3">
    <source>
        <dbReference type="SAM" id="MobiDB-lite"/>
    </source>
</evidence>